<dbReference type="PANTHER" id="PTHR38439">
    <property type="entry name" value="AURACYANIN-B"/>
    <property type="match status" value="1"/>
</dbReference>
<dbReference type="PROSITE" id="PS51257">
    <property type="entry name" value="PROKAR_LIPOPROTEIN"/>
    <property type="match status" value="1"/>
</dbReference>
<dbReference type="SUPFAM" id="SSF49503">
    <property type="entry name" value="Cupredoxins"/>
    <property type="match status" value="1"/>
</dbReference>
<evidence type="ECO:0000256" key="3">
    <source>
        <dbReference type="SAM" id="SignalP"/>
    </source>
</evidence>
<name>A0ABW9XT40_9BACL</name>
<dbReference type="PROSITE" id="PS00079">
    <property type="entry name" value="MULTICOPPER_OXIDASE1"/>
    <property type="match status" value="1"/>
</dbReference>
<feature type="signal peptide" evidence="3">
    <location>
        <begin position="1"/>
        <end position="22"/>
    </location>
</feature>
<dbReference type="PROSITE" id="PS00196">
    <property type="entry name" value="COPPER_BLUE"/>
    <property type="match status" value="1"/>
</dbReference>
<keyword evidence="3" id="KW-0732">Signal</keyword>
<protein>
    <recommendedName>
        <fullName evidence="4">EfeO-type cupredoxin-like domain-containing protein</fullName>
    </recommendedName>
</protein>
<evidence type="ECO:0000256" key="1">
    <source>
        <dbReference type="ARBA" id="ARBA00022723"/>
    </source>
</evidence>
<evidence type="ECO:0000313" key="5">
    <source>
        <dbReference type="EMBL" id="NBD25701.1"/>
    </source>
</evidence>
<keyword evidence="6" id="KW-1185">Reference proteome</keyword>
<dbReference type="PANTHER" id="PTHR38439:SF3">
    <property type="entry name" value="COPPER-RESISTANT CUPROPROTEIN COPI"/>
    <property type="match status" value="1"/>
</dbReference>
<gene>
    <name evidence="5" type="ORF">GT019_17655</name>
</gene>
<dbReference type="Proteomes" id="UP000665561">
    <property type="component" value="Unassembled WGS sequence"/>
</dbReference>
<accession>A0ABW9XT40</accession>
<dbReference type="Gene3D" id="2.60.40.420">
    <property type="entry name" value="Cupredoxins - blue copper proteins"/>
    <property type="match status" value="1"/>
</dbReference>
<dbReference type="InterPro" id="IPR033138">
    <property type="entry name" value="Cu_oxidase_CS"/>
</dbReference>
<evidence type="ECO:0000259" key="4">
    <source>
        <dbReference type="Pfam" id="PF13473"/>
    </source>
</evidence>
<keyword evidence="1" id="KW-0479">Metal-binding</keyword>
<dbReference type="InterPro" id="IPR028871">
    <property type="entry name" value="BlueCu_1_BS"/>
</dbReference>
<dbReference type="InterPro" id="IPR028096">
    <property type="entry name" value="EfeO_Cupredoxin"/>
</dbReference>
<feature type="domain" description="EfeO-type cupredoxin-like" evidence="4">
    <location>
        <begin position="36"/>
        <end position="126"/>
    </location>
</feature>
<dbReference type="Pfam" id="PF13473">
    <property type="entry name" value="Cupredoxin_1"/>
    <property type="match status" value="1"/>
</dbReference>
<keyword evidence="2" id="KW-0186">Copper</keyword>
<evidence type="ECO:0000256" key="2">
    <source>
        <dbReference type="ARBA" id="ARBA00023008"/>
    </source>
</evidence>
<organism evidence="5 6">
    <name type="scientific">Paenibacillus glycinis</name>
    <dbReference type="NCBI Taxonomy" id="2697035"/>
    <lineage>
        <taxon>Bacteria</taxon>
        <taxon>Bacillati</taxon>
        <taxon>Bacillota</taxon>
        <taxon>Bacilli</taxon>
        <taxon>Bacillales</taxon>
        <taxon>Paenibacillaceae</taxon>
        <taxon>Paenibacillus</taxon>
    </lineage>
</organism>
<feature type="chain" id="PRO_5046953841" description="EfeO-type cupredoxin-like domain-containing protein" evidence="3">
    <location>
        <begin position="23"/>
        <end position="134"/>
    </location>
</feature>
<proteinExistence type="predicted"/>
<reference evidence="5 6" key="1">
    <citation type="submission" date="2020-01" db="EMBL/GenBank/DDBJ databases">
        <title>Paenibacillus soybeanensis sp. nov. isolated from the nodules of soybean (Glycine max(L.) Merr).</title>
        <authorList>
            <person name="Wang H."/>
        </authorList>
    </citation>
    <scope>NUCLEOTIDE SEQUENCE [LARGE SCALE GENOMIC DNA]</scope>
    <source>
        <strain evidence="5 6">T1</strain>
    </source>
</reference>
<comment type="caution">
    <text evidence="5">The sequence shown here is derived from an EMBL/GenBank/DDBJ whole genome shotgun (WGS) entry which is preliminary data.</text>
</comment>
<dbReference type="InterPro" id="IPR008972">
    <property type="entry name" value="Cupredoxin"/>
</dbReference>
<dbReference type="InterPro" id="IPR050845">
    <property type="entry name" value="Cu-binding_ET"/>
</dbReference>
<dbReference type="EMBL" id="JAAAMV010000014">
    <property type="protein sequence ID" value="NBD25701.1"/>
    <property type="molecule type" value="Genomic_DNA"/>
</dbReference>
<evidence type="ECO:0000313" key="6">
    <source>
        <dbReference type="Proteomes" id="UP000665561"/>
    </source>
</evidence>
<sequence>MIHKKLVRTCLVAVALTGVLSACSGKTNDTEATSGNASAGASSAQTVKIDMNEFSFSLAEVTVKHGDTVHFVLSNTGTVPHDMNSEELKLDQDVDPGKTAEFDWTAPDKTGTYKVICDKPNHMEQGMTMNLIVN</sequence>
<dbReference type="RefSeq" id="WP_161744514.1">
    <property type="nucleotide sequence ID" value="NZ_JAAAMV010000014.1"/>
</dbReference>